<accession>A0ABP6UYB5</accession>
<dbReference type="Proteomes" id="UP001500301">
    <property type="component" value="Unassembled WGS sequence"/>
</dbReference>
<dbReference type="SUPFAM" id="SSF51306">
    <property type="entry name" value="LexA/Signal peptidase"/>
    <property type="match status" value="1"/>
</dbReference>
<sequence>MRAWAGSYTPHGRSQWAETSTVGAVKAARMFAVMRENMSVLSEVQAGRDLLAATLLGMGQAATTGRRRVGIAVVRGDSMRPALRPGQRLLVLYGARARPGRIVVARFADGTLAVKRAAERRGSGWWLLSDNAGVGVDSRHRGVVPDADVAGVVRARLWPWPRPL</sequence>
<evidence type="ECO:0000313" key="3">
    <source>
        <dbReference type="Proteomes" id="UP001500301"/>
    </source>
</evidence>
<evidence type="ECO:0000313" key="2">
    <source>
        <dbReference type="EMBL" id="GAA3522632.1"/>
    </source>
</evidence>
<protein>
    <recommendedName>
        <fullName evidence="1">Peptidase S24/S26A/S26B/S26C domain-containing protein</fullName>
    </recommendedName>
</protein>
<organism evidence="2 3">
    <name type="scientific">Nocardioides daeguensis</name>
    <dbReference type="NCBI Taxonomy" id="908359"/>
    <lineage>
        <taxon>Bacteria</taxon>
        <taxon>Bacillati</taxon>
        <taxon>Actinomycetota</taxon>
        <taxon>Actinomycetes</taxon>
        <taxon>Propionibacteriales</taxon>
        <taxon>Nocardioidaceae</taxon>
        <taxon>Nocardioides</taxon>
    </lineage>
</organism>
<dbReference type="Gene3D" id="2.10.109.10">
    <property type="entry name" value="Umud Fragment, subunit A"/>
    <property type="match status" value="1"/>
</dbReference>
<gene>
    <name evidence="2" type="ORF">GCM10022263_08580</name>
</gene>
<dbReference type="InterPro" id="IPR015927">
    <property type="entry name" value="Peptidase_S24_S26A/B/C"/>
</dbReference>
<proteinExistence type="predicted"/>
<comment type="caution">
    <text evidence="2">The sequence shown here is derived from an EMBL/GenBank/DDBJ whole genome shotgun (WGS) entry which is preliminary data.</text>
</comment>
<dbReference type="Pfam" id="PF00717">
    <property type="entry name" value="Peptidase_S24"/>
    <property type="match status" value="1"/>
</dbReference>
<keyword evidence="3" id="KW-1185">Reference proteome</keyword>
<dbReference type="InterPro" id="IPR036286">
    <property type="entry name" value="LexA/Signal_pep-like_sf"/>
</dbReference>
<evidence type="ECO:0000259" key="1">
    <source>
        <dbReference type="Pfam" id="PF00717"/>
    </source>
</evidence>
<name>A0ABP6UYB5_9ACTN</name>
<dbReference type="EMBL" id="BAABBB010000004">
    <property type="protein sequence ID" value="GAA3522632.1"/>
    <property type="molecule type" value="Genomic_DNA"/>
</dbReference>
<dbReference type="CDD" id="cd06462">
    <property type="entry name" value="Peptidase_S24_S26"/>
    <property type="match status" value="1"/>
</dbReference>
<feature type="domain" description="Peptidase S24/S26A/S26B/S26C" evidence="1">
    <location>
        <begin position="64"/>
        <end position="132"/>
    </location>
</feature>
<reference evidence="3" key="1">
    <citation type="journal article" date="2019" name="Int. J. Syst. Evol. Microbiol.">
        <title>The Global Catalogue of Microorganisms (GCM) 10K type strain sequencing project: providing services to taxonomists for standard genome sequencing and annotation.</title>
        <authorList>
            <consortium name="The Broad Institute Genomics Platform"/>
            <consortium name="The Broad Institute Genome Sequencing Center for Infectious Disease"/>
            <person name="Wu L."/>
            <person name="Ma J."/>
        </authorList>
    </citation>
    <scope>NUCLEOTIDE SEQUENCE [LARGE SCALE GENOMIC DNA]</scope>
    <source>
        <strain evidence="3">JCM 17460</strain>
    </source>
</reference>